<gene>
    <name evidence="8" type="ORF">BWK73_05075</name>
</gene>
<evidence type="ECO:0000313" key="9">
    <source>
        <dbReference type="Proteomes" id="UP000192491"/>
    </source>
</evidence>
<comment type="caution">
    <text evidence="8">The sequence shown here is derived from an EMBL/GenBank/DDBJ whole genome shotgun (WGS) entry which is preliminary data.</text>
</comment>
<keyword evidence="5 6" id="KW-0472">Membrane</keyword>
<dbReference type="SUPFAM" id="SSF117892">
    <property type="entry name" value="Band 7/SPFH domain"/>
    <property type="match status" value="1"/>
</dbReference>
<evidence type="ECO:0000256" key="1">
    <source>
        <dbReference type="ARBA" id="ARBA00004167"/>
    </source>
</evidence>
<dbReference type="PANTHER" id="PTHR13806">
    <property type="entry name" value="FLOTILLIN-RELATED"/>
    <property type="match status" value="1"/>
</dbReference>
<dbReference type="EMBL" id="MTEJ01000008">
    <property type="protein sequence ID" value="OQX16056.1"/>
    <property type="molecule type" value="Genomic_DNA"/>
</dbReference>
<evidence type="ECO:0000256" key="2">
    <source>
        <dbReference type="ARBA" id="ARBA00004236"/>
    </source>
</evidence>
<sequence length="318" mass="35803">MIKNIAGSAIMLISNFYYEFLILGLVSTLLLLLYVLYVRIPVDAAYLRTGLGKPKVLLGGGGFVIPFLHTLTPVNLQTYSLELHLQGANSLITKDLLRVDALMVFSVRVAARPNSIQIAARVLGEVDLQPGTIQSLLEAEGTAVLRGTAAMMPFSSVHQQRQDFTETVNRRLNLQLQKYGLEVVSTALMKVEQTLKNYYDPQQISDAQGLMLLEKAQFTYAKQRQIQRWNAESSARRHDFETALQRMAWERDEFTARLQHIRFKAEADAKAEQELDEINLAKELAFEMAQRDVQLIRVQTEQELLAAQAVVPLKLVSA</sequence>
<proteinExistence type="inferred from homology"/>
<evidence type="ECO:0000256" key="6">
    <source>
        <dbReference type="SAM" id="Phobius"/>
    </source>
</evidence>
<dbReference type="Gene3D" id="3.30.479.30">
    <property type="entry name" value="Band 7 domain"/>
    <property type="match status" value="1"/>
</dbReference>
<evidence type="ECO:0000256" key="3">
    <source>
        <dbReference type="ARBA" id="ARBA00007161"/>
    </source>
</evidence>
<evidence type="ECO:0000256" key="4">
    <source>
        <dbReference type="ARBA" id="ARBA00022475"/>
    </source>
</evidence>
<dbReference type="InterPro" id="IPR036013">
    <property type="entry name" value="Band_7/SPFH_dom_sf"/>
</dbReference>
<comment type="similarity">
    <text evidence="3">Belongs to the band 7/mec-2 family. Flotillin subfamily.</text>
</comment>
<keyword evidence="6" id="KW-1133">Transmembrane helix</keyword>
<evidence type="ECO:0000256" key="5">
    <source>
        <dbReference type="ARBA" id="ARBA00023136"/>
    </source>
</evidence>
<keyword evidence="4" id="KW-1003">Cell membrane</keyword>
<evidence type="ECO:0000313" key="8">
    <source>
        <dbReference type="EMBL" id="OQX16056.1"/>
    </source>
</evidence>
<dbReference type="Proteomes" id="UP000192491">
    <property type="component" value="Unassembled WGS sequence"/>
</dbReference>
<dbReference type="AlphaFoldDB" id="A0A1Y1QXB1"/>
<feature type="transmembrane region" description="Helical" evidence="6">
    <location>
        <begin position="20"/>
        <end position="38"/>
    </location>
</feature>
<protein>
    <recommendedName>
        <fullName evidence="7">Band 7 domain-containing protein</fullName>
    </recommendedName>
</protein>
<keyword evidence="6" id="KW-0812">Transmembrane</keyword>
<feature type="domain" description="Band 7" evidence="7">
    <location>
        <begin position="40"/>
        <end position="209"/>
    </location>
</feature>
<name>A0A1Y1QXB1_9GAMM</name>
<accession>A0A1Y1QXB1</accession>
<dbReference type="Pfam" id="PF01145">
    <property type="entry name" value="Band_7"/>
    <property type="match status" value="1"/>
</dbReference>
<reference evidence="8 9" key="1">
    <citation type="submission" date="2017-01" db="EMBL/GenBank/DDBJ databases">
        <title>Novel large sulfur bacteria in the metagenomes of groundwater-fed chemosynthetic microbial mats in the Lake Huron basin.</title>
        <authorList>
            <person name="Sharrar A.M."/>
            <person name="Flood B.E."/>
            <person name="Bailey J.V."/>
            <person name="Jones D.S."/>
            <person name="Biddanda B."/>
            <person name="Ruberg S.A."/>
            <person name="Marcus D.N."/>
            <person name="Dick G.J."/>
        </authorList>
    </citation>
    <scope>NUCLEOTIDE SEQUENCE [LARGE SCALE GENOMIC DNA]</scope>
    <source>
        <strain evidence="8">A8</strain>
    </source>
</reference>
<evidence type="ECO:0000259" key="7">
    <source>
        <dbReference type="Pfam" id="PF01145"/>
    </source>
</evidence>
<organism evidence="8 9">
    <name type="scientific">Thiothrix lacustris</name>
    <dbReference type="NCBI Taxonomy" id="525917"/>
    <lineage>
        <taxon>Bacteria</taxon>
        <taxon>Pseudomonadati</taxon>
        <taxon>Pseudomonadota</taxon>
        <taxon>Gammaproteobacteria</taxon>
        <taxon>Thiotrichales</taxon>
        <taxon>Thiotrichaceae</taxon>
        <taxon>Thiothrix</taxon>
    </lineage>
</organism>
<comment type="subcellular location">
    <subcellularLocation>
        <location evidence="2">Cell membrane</location>
    </subcellularLocation>
    <subcellularLocation>
        <location evidence="1">Membrane</location>
        <topology evidence="1">Single-pass membrane protein</topology>
    </subcellularLocation>
</comment>
<dbReference type="GO" id="GO:0005886">
    <property type="term" value="C:plasma membrane"/>
    <property type="evidence" value="ECO:0007669"/>
    <property type="project" value="UniProtKB-SubCell"/>
</dbReference>
<dbReference type="PANTHER" id="PTHR13806:SF31">
    <property type="entry name" value="FLOTILLIN-LIKE PROTEIN 1-RELATED"/>
    <property type="match status" value="1"/>
</dbReference>
<dbReference type="InterPro" id="IPR001107">
    <property type="entry name" value="Band_7"/>
</dbReference>
<dbReference type="InterPro" id="IPR027705">
    <property type="entry name" value="Flotillin_fam"/>
</dbReference>